<dbReference type="GO" id="GO:0005634">
    <property type="term" value="C:nucleus"/>
    <property type="evidence" value="ECO:0007669"/>
    <property type="project" value="TreeGrafter"/>
</dbReference>
<dbReference type="Proteomes" id="UP000006039">
    <property type="component" value="Unassembled WGS sequence"/>
</dbReference>
<sequence>MLEPLPPDPYKSLDLPDNAPADAIKKRYRELILKCHPDKVPESEKAEATNRFAAVQGAWEILGDAGRREGYHKLVQQHKLAEELTRHHQPSRASGGFYPSPQPAAGHSPPTSHAFPSRGPTKSSYTYRDTQSTSYTRQQPDYYEDYARPTREHRKGTGFDDSSSREREREKTKERERTRDRERDRDRERERDRDRDRERERERDRGDRERDSDRYRDADRYREPERHRDDREWEERREKKTDKDKPKKEKDTRDKKKREEESERLAKERKDEEKAARKEARRKEEAAAKKQQEEDERRAREKRRIRKEQERRDEEERLKREALREMERKAKKDKDRADKARKEASVSVEEITDDMGGMQMRGKKDRSRDRDRDRERDRDRDIARDGIKIERSSRRQGSGGSPSYMEQAASYEDEKAAAKSRAMLGSKYSQQLEFAMGQGAGGGPKVHAPKLSRAHTMQPDLETSYITPASSSMRSPGGRQYKLPRSATVGVSGMATGASHHQGRRASYDEHPSDSHGGTTYVDLPGSPFRSAKAVRQIDPMTASTSYYGEPITSSYGVDTAKYGDWNVPTSESRRYRNPATYSNGY</sequence>
<feature type="region of interest" description="Disordered" evidence="1">
    <location>
        <begin position="78"/>
        <end position="422"/>
    </location>
</feature>
<protein>
    <submittedName>
        <fullName evidence="3">MDJ1</fullName>
    </submittedName>
</protein>
<feature type="domain" description="J" evidence="2">
    <location>
        <begin position="8"/>
        <end position="75"/>
    </location>
</feature>
<dbReference type="PRINTS" id="PR00625">
    <property type="entry name" value="JDOMAIN"/>
</dbReference>
<evidence type="ECO:0000256" key="1">
    <source>
        <dbReference type="SAM" id="MobiDB-lite"/>
    </source>
</evidence>
<evidence type="ECO:0000259" key="2">
    <source>
        <dbReference type="PROSITE" id="PS50076"/>
    </source>
</evidence>
<reference evidence="5" key="1">
    <citation type="submission" date="2010-07" db="EMBL/GenBank/DDBJ databases">
        <title>The genome sequence of Gaeumannomyces graminis var. tritici strain R3-111a-1.</title>
        <authorList>
            <consortium name="The Broad Institute Genome Sequencing Platform"/>
            <person name="Ma L.-J."/>
            <person name="Dead R."/>
            <person name="Young S."/>
            <person name="Zeng Q."/>
            <person name="Koehrsen M."/>
            <person name="Alvarado L."/>
            <person name="Berlin A."/>
            <person name="Chapman S.B."/>
            <person name="Chen Z."/>
            <person name="Freedman E."/>
            <person name="Gellesch M."/>
            <person name="Goldberg J."/>
            <person name="Griggs A."/>
            <person name="Gujja S."/>
            <person name="Heilman E.R."/>
            <person name="Heiman D."/>
            <person name="Hepburn T."/>
            <person name="Howarth C."/>
            <person name="Jen D."/>
            <person name="Larson L."/>
            <person name="Mehta T."/>
            <person name="Neiman D."/>
            <person name="Pearson M."/>
            <person name="Roberts A."/>
            <person name="Saif S."/>
            <person name="Shea T."/>
            <person name="Shenoy N."/>
            <person name="Sisk P."/>
            <person name="Stolte C."/>
            <person name="Sykes S."/>
            <person name="Walk T."/>
            <person name="White J."/>
            <person name="Yandava C."/>
            <person name="Haas B."/>
            <person name="Nusbaum C."/>
            <person name="Birren B."/>
        </authorList>
    </citation>
    <scope>NUCLEOTIDE SEQUENCE [LARGE SCALE GENOMIC DNA]</scope>
    <source>
        <strain evidence="5">R3-111a-1</strain>
    </source>
</reference>
<dbReference type="Pfam" id="PF00226">
    <property type="entry name" value="DnaJ"/>
    <property type="match status" value="1"/>
</dbReference>
<dbReference type="HOGENOM" id="CLU_465428_0_0_1"/>
<keyword evidence="5" id="KW-1185">Reference proteome</keyword>
<evidence type="ECO:0000313" key="4">
    <source>
        <dbReference type="EnsemblFungi" id="EJT71615"/>
    </source>
</evidence>
<dbReference type="AlphaFoldDB" id="J3PBJ8"/>
<dbReference type="CDD" id="cd06257">
    <property type="entry name" value="DnaJ"/>
    <property type="match status" value="1"/>
</dbReference>
<evidence type="ECO:0000313" key="5">
    <source>
        <dbReference type="Proteomes" id="UP000006039"/>
    </source>
</evidence>
<feature type="compositionally biased region" description="Basic and acidic residues" evidence="1">
    <location>
        <begin position="145"/>
        <end position="299"/>
    </location>
</feature>
<dbReference type="GO" id="GO:0031072">
    <property type="term" value="F:heat shock protein binding"/>
    <property type="evidence" value="ECO:0007669"/>
    <property type="project" value="TreeGrafter"/>
</dbReference>
<dbReference type="EMBL" id="GL385400">
    <property type="protein sequence ID" value="EJT71615.1"/>
    <property type="molecule type" value="Genomic_DNA"/>
</dbReference>
<reference evidence="3" key="3">
    <citation type="submission" date="2010-09" db="EMBL/GenBank/DDBJ databases">
        <title>Annotation of Gaeumannomyces graminis var. tritici R3-111a-1.</title>
        <authorList>
            <consortium name="The Broad Institute Genome Sequencing Platform"/>
            <person name="Ma L.-J."/>
            <person name="Dead R."/>
            <person name="Young S.K."/>
            <person name="Zeng Q."/>
            <person name="Gargeya S."/>
            <person name="Fitzgerald M."/>
            <person name="Haas B."/>
            <person name="Abouelleil A."/>
            <person name="Alvarado L."/>
            <person name="Arachchi H.M."/>
            <person name="Berlin A."/>
            <person name="Brown A."/>
            <person name="Chapman S.B."/>
            <person name="Chen Z."/>
            <person name="Dunbar C."/>
            <person name="Freedman E."/>
            <person name="Gearin G."/>
            <person name="Gellesch M."/>
            <person name="Goldberg J."/>
            <person name="Griggs A."/>
            <person name="Gujja S."/>
            <person name="Heiman D."/>
            <person name="Howarth C."/>
            <person name="Larson L."/>
            <person name="Lui A."/>
            <person name="MacDonald P.J.P."/>
            <person name="Mehta T."/>
            <person name="Montmayeur A."/>
            <person name="Murphy C."/>
            <person name="Neiman D."/>
            <person name="Pearson M."/>
            <person name="Priest M."/>
            <person name="Roberts A."/>
            <person name="Saif S."/>
            <person name="Shea T."/>
            <person name="Shenoy N."/>
            <person name="Sisk P."/>
            <person name="Stolte C."/>
            <person name="Sykes S."/>
            <person name="Yandava C."/>
            <person name="Wortman J."/>
            <person name="Nusbaum C."/>
            <person name="Birren B."/>
        </authorList>
    </citation>
    <scope>NUCLEOTIDE SEQUENCE</scope>
    <source>
        <strain evidence="3">R3-111a-1</strain>
    </source>
</reference>
<dbReference type="RefSeq" id="XP_009227012.1">
    <property type="nucleotide sequence ID" value="XM_009228748.1"/>
</dbReference>
<dbReference type="Gene3D" id="1.10.287.110">
    <property type="entry name" value="DnaJ domain"/>
    <property type="match status" value="1"/>
</dbReference>
<dbReference type="eggNOG" id="KOG0714">
    <property type="taxonomic scope" value="Eukaryota"/>
</dbReference>
<proteinExistence type="predicted"/>
<reference evidence="4" key="5">
    <citation type="submission" date="2018-04" db="UniProtKB">
        <authorList>
            <consortium name="EnsemblFungi"/>
        </authorList>
    </citation>
    <scope>IDENTIFICATION</scope>
    <source>
        <strain evidence="4">R3-111a-1</strain>
    </source>
</reference>
<reference evidence="3" key="2">
    <citation type="submission" date="2010-07" db="EMBL/GenBank/DDBJ databases">
        <authorList>
            <consortium name="The Broad Institute Genome Sequencing Platform"/>
            <consortium name="Broad Institute Genome Sequencing Center for Infectious Disease"/>
            <person name="Ma L.-J."/>
            <person name="Dead R."/>
            <person name="Young S."/>
            <person name="Zeng Q."/>
            <person name="Koehrsen M."/>
            <person name="Alvarado L."/>
            <person name="Berlin A."/>
            <person name="Chapman S.B."/>
            <person name="Chen Z."/>
            <person name="Freedman E."/>
            <person name="Gellesch M."/>
            <person name="Goldberg J."/>
            <person name="Griggs A."/>
            <person name="Gujja S."/>
            <person name="Heilman E.R."/>
            <person name="Heiman D."/>
            <person name="Hepburn T."/>
            <person name="Howarth C."/>
            <person name="Jen D."/>
            <person name="Larson L."/>
            <person name="Mehta T."/>
            <person name="Neiman D."/>
            <person name="Pearson M."/>
            <person name="Roberts A."/>
            <person name="Saif S."/>
            <person name="Shea T."/>
            <person name="Shenoy N."/>
            <person name="Sisk P."/>
            <person name="Stolte C."/>
            <person name="Sykes S."/>
            <person name="Walk T."/>
            <person name="White J."/>
            <person name="Yandava C."/>
            <person name="Haas B."/>
            <person name="Nusbaum C."/>
            <person name="Birren B."/>
        </authorList>
    </citation>
    <scope>NUCLEOTIDE SEQUENCE</scope>
    <source>
        <strain evidence="3">R3-111a-1</strain>
    </source>
</reference>
<dbReference type="STRING" id="644352.J3PBJ8"/>
<dbReference type="PANTHER" id="PTHR44144:SF1">
    <property type="entry name" value="DNAJ HOMOLOG SUBFAMILY C MEMBER 9"/>
    <property type="match status" value="1"/>
</dbReference>
<accession>J3PBJ8</accession>
<gene>
    <name evidence="4" type="primary">20351328</name>
    <name evidence="3" type="ORF">GGTG_10870</name>
</gene>
<name>J3PBJ8_GAET3</name>
<dbReference type="InterPro" id="IPR036869">
    <property type="entry name" value="J_dom_sf"/>
</dbReference>
<dbReference type="PROSITE" id="PS00636">
    <property type="entry name" value="DNAJ_1"/>
    <property type="match status" value="1"/>
</dbReference>
<dbReference type="OrthoDB" id="10250354at2759"/>
<dbReference type="PROSITE" id="PS50076">
    <property type="entry name" value="DNAJ_2"/>
    <property type="match status" value="1"/>
</dbReference>
<organism evidence="3">
    <name type="scientific">Gaeumannomyces tritici (strain R3-111a-1)</name>
    <name type="common">Wheat and barley take-all root rot fungus</name>
    <name type="synonym">Gaeumannomyces graminis var. tritici</name>
    <dbReference type="NCBI Taxonomy" id="644352"/>
    <lineage>
        <taxon>Eukaryota</taxon>
        <taxon>Fungi</taxon>
        <taxon>Dikarya</taxon>
        <taxon>Ascomycota</taxon>
        <taxon>Pezizomycotina</taxon>
        <taxon>Sordariomycetes</taxon>
        <taxon>Sordariomycetidae</taxon>
        <taxon>Magnaporthales</taxon>
        <taxon>Magnaporthaceae</taxon>
        <taxon>Gaeumannomyces</taxon>
    </lineage>
</organism>
<reference evidence="4" key="4">
    <citation type="journal article" date="2015" name="G3 (Bethesda)">
        <title>Genome sequences of three phytopathogenic species of the Magnaporthaceae family of fungi.</title>
        <authorList>
            <person name="Okagaki L.H."/>
            <person name="Nunes C.C."/>
            <person name="Sailsbery J."/>
            <person name="Clay B."/>
            <person name="Brown D."/>
            <person name="John T."/>
            <person name="Oh Y."/>
            <person name="Young N."/>
            <person name="Fitzgerald M."/>
            <person name="Haas B.J."/>
            <person name="Zeng Q."/>
            <person name="Young S."/>
            <person name="Adiconis X."/>
            <person name="Fan L."/>
            <person name="Levin J.Z."/>
            <person name="Mitchell T.K."/>
            <person name="Okubara P.A."/>
            <person name="Farman M.L."/>
            <person name="Kohn L.M."/>
            <person name="Birren B."/>
            <person name="Ma L.-J."/>
            <person name="Dean R.A."/>
        </authorList>
    </citation>
    <scope>NUCLEOTIDE SEQUENCE</scope>
    <source>
        <strain evidence="4">R3-111a-1</strain>
    </source>
</reference>
<evidence type="ECO:0000313" key="3">
    <source>
        <dbReference type="EMBL" id="EJT71615.1"/>
    </source>
</evidence>
<dbReference type="SMART" id="SM00271">
    <property type="entry name" value="DnaJ"/>
    <property type="match status" value="1"/>
</dbReference>
<dbReference type="InterPro" id="IPR018253">
    <property type="entry name" value="DnaJ_domain_CS"/>
</dbReference>
<dbReference type="InterPro" id="IPR052594">
    <property type="entry name" value="J_domain-containing_protein"/>
</dbReference>
<dbReference type="EnsemblFungi" id="EJT71615">
    <property type="protein sequence ID" value="EJT71615"/>
    <property type="gene ID" value="GGTG_10870"/>
</dbReference>
<feature type="compositionally biased region" description="Polar residues" evidence="1">
    <location>
        <begin position="120"/>
        <end position="139"/>
    </location>
</feature>
<feature type="region of interest" description="Disordered" evidence="1">
    <location>
        <begin position="559"/>
        <end position="586"/>
    </location>
</feature>
<dbReference type="GeneID" id="20351328"/>
<dbReference type="SUPFAM" id="SSF46565">
    <property type="entry name" value="Chaperone J-domain"/>
    <property type="match status" value="1"/>
</dbReference>
<feature type="compositionally biased region" description="Basic and acidic residues" evidence="1">
    <location>
        <begin position="307"/>
        <end position="344"/>
    </location>
</feature>
<dbReference type="VEuPathDB" id="FungiDB:GGTG_10870"/>
<feature type="compositionally biased region" description="Basic and acidic residues" evidence="1">
    <location>
        <begin position="366"/>
        <end position="393"/>
    </location>
</feature>
<feature type="region of interest" description="Disordered" evidence="1">
    <location>
        <begin position="464"/>
        <end position="525"/>
    </location>
</feature>
<dbReference type="PANTHER" id="PTHR44144">
    <property type="entry name" value="DNAJ HOMOLOG SUBFAMILY C MEMBER 9"/>
    <property type="match status" value="1"/>
</dbReference>
<dbReference type="InterPro" id="IPR001623">
    <property type="entry name" value="DnaJ_domain"/>
</dbReference>
<dbReference type="GO" id="GO:0005737">
    <property type="term" value="C:cytoplasm"/>
    <property type="evidence" value="ECO:0007669"/>
    <property type="project" value="TreeGrafter"/>
</dbReference>
<feature type="compositionally biased region" description="Polar residues" evidence="1">
    <location>
        <begin position="464"/>
        <end position="474"/>
    </location>
</feature>